<dbReference type="PANTHER" id="PTHR46494">
    <property type="entry name" value="CORA FAMILY METAL ION TRANSPORTER (EUROFUNG)"/>
    <property type="match status" value="1"/>
</dbReference>
<dbReference type="AlphaFoldDB" id="A0A1G2SM36"/>
<organism evidence="9 10">
    <name type="scientific">Candidatus Yonathbacteria bacterium RIFOXYD1_FULL_52_36</name>
    <dbReference type="NCBI Taxonomy" id="1802730"/>
    <lineage>
        <taxon>Bacteria</taxon>
        <taxon>Candidatus Yonathiibacteriota</taxon>
    </lineage>
</organism>
<dbReference type="CDD" id="cd12822">
    <property type="entry name" value="TmCorA-like"/>
    <property type="match status" value="1"/>
</dbReference>
<comment type="subcellular location">
    <subcellularLocation>
        <location evidence="1">Cell membrane</location>
        <topology evidence="1">Multi-pass membrane protein</topology>
    </subcellularLocation>
</comment>
<evidence type="ECO:0000256" key="2">
    <source>
        <dbReference type="ARBA" id="ARBA00009765"/>
    </source>
</evidence>
<dbReference type="EMBL" id="MHUZ01000018">
    <property type="protein sequence ID" value="OHA85758.1"/>
    <property type="molecule type" value="Genomic_DNA"/>
</dbReference>
<dbReference type="GO" id="GO:0015087">
    <property type="term" value="F:cobalt ion transmembrane transporter activity"/>
    <property type="evidence" value="ECO:0007669"/>
    <property type="project" value="TreeGrafter"/>
</dbReference>
<dbReference type="InterPro" id="IPR002523">
    <property type="entry name" value="MgTranspt_CorA/ZnTranspt_ZntB"/>
</dbReference>
<protein>
    <recommendedName>
        <fullName evidence="11">Magnesium transport protein CorA</fullName>
    </recommendedName>
</protein>
<sequence>MISRYTYKDLVWVDMESPSNEEVRQIMEEFSLSPLIGNELLTPSVRSKVDMYEDFIYLILHFPTISHKHGKHDEQEVDFVIGKKFIITTHYEVIDPLHEFSKVFEVNSILDKSTMGLHGGFVFFYIMRELYQSLTHELDHIDDRLEAAEGKIFTGEESSMVEKLSLIHRDLLNFKQAVRYHRDVLESFELAGRRMFGQDFDYYMRAILGEYQKVASMLENHRETLIELRETNSSLLTTKTNEIIKVLTIMAFATFPLTLVAAIFGMNVSTMPIVGQANDFWIIIGFMVFLTVTMFTYFKYKRWF</sequence>
<dbReference type="InterPro" id="IPR045861">
    <property type="entry name" value="CorA_cytoplasmic_dom"/>
</dbReference>
<dbReference type="SUPFAM" id="SSF144083">
    <property type="entry name" value="Magnesium transport protein CorA, transmembrane region"/>
    <property type="match status" value="1"/>
</dbReference>
<name>A0A1G2SM36_9BACT</name>
<evidence type="ECO:0000256" key="4">
    <source>
        <dbReference type="ARBA" id="ARBA00022475"/>
    </source>
</evidence>
<dbReference type="Pfam" id="PF01544">
    <property type="entry name" value="CorA"/>
    <property type="match status" value="1"/>
</dbReference>
<keyword evidence="6 8" id="KW-1133">Transmembrane helix</keyword>
<dbReference type="GO" id="GO:0005886">
    <property type="term" value="C:plasma membrane"/>
    <property type="evidence" value="ECO:0007669"/>
    <property type="project" value="UniProtKB-SubCell"/>
</dbReference>
<dbReference type="GO" id="GO:0050897">
    <property type="term" value="F:cobalt ion binding"/>
    <property type="evidence" value="ECO:0007669"/>
    <property type="project" value="TreeGrafter"/>
</dbReference>
<evidence type="ECO:0000256" key="5">
    <source>
        <dbReference type="ARBA" id="ARBA00022692"/>
    </source>
</evidence>
<dbReference type="STRING" id="1802730.A2591_02730"/>
<dbReference type="Gene3D" id="1.20.58.340">
    <property type="entry name" value="Magnesium transport protein CorA, transmembrane region"/>
    <property type="match status" value="2"/>
</dbReference>
<evidence type="ECO:0000256" key="3">
    <source>
        <dbReference type="ARBA" id="ARBA00022448"/>
    </source>
</evidence>
<dbReference type="GO" id="GO:0015095">
    <property type="term" value="F:magnesium ion transmembrane transporter activity"/>
    <property type="evidence" value="ECO:0007669"/>
    <property type="project" value="TreeGrafter"/>
</dbReference>
<keyword evidence="5 8" id="KW-0812">Transmembrane</keyword>
<evidence type="ECO:0000256" key="1">
    <source>
        <dbReference type="ARBA" id="ARBA00004651"/>
    </source>
</evidence>
<reference evidence="9 10" key="1">
    <citation type="journal article" date="2016" name="Nat. Commun.">
        <title>Thousands of microbial genomes shed light on interconnected biogeochemical processes in an aquifer system.</title>
        <authorList>
            <person name="Anantharaman K."/>
            <person name="Brown C.T."/>
            <person name="Hug L.A."/>
            <person name="Sharon I."/>
            <person name="Castelle C.J."/>
            <person name="Probst A.J."/>
            <person name="Thomas B.C."/>
            <person name="Singh A."/>
            <person name="Wilkins M.J."/>
            <person name="Karaoz U."/>
            <person name="Brodie E.L."/>
            <person name="Williams K.H."/>
            <person name="Hubbard S.S."/>
            <person name="Banfield J.F."/>
        </authorList>
    </citation>
    <scope>NUCLEOTIDE SEQUENCE [LARGE SCALE GENOMIC DNA]</scope>
</reference>
<evidence type="ECO:0000313" key="10">
    <source>
        <dbReference type="Proteomes" id="UP000178168"/>
    </source>
</evidence>
<feature type="transmembrane region" description="Helical" evidence="8">
    <location>
        <begin position="280"/>
        <end position="298"/>
    </location>
</feature>
<dbReference type="GO" id="GO:0000287">
    <property type="term" value="F:magnesium ion binding"/>
    <property type="evidence" value="ECO:0007669"/>
    <property type="project" value="TreeGrafter"/>
</dbReference>
<keyword evidence="4" id="KW-1003">Cell membrane</keyword>
<dbReference type="SUPFAM" id="SSF143865">
    <property type="entry name" value="CorA soluble domain-like"/>
    <property type="match status" value="1"/>
</dbReference>
<feature type="transmembrane region" description="Helical" evidence="8">
    <location>
        <begin position="246"/>
        <end position="268"/>
    </location>
</feature>
<keyword evidence="3" id="KW-0813">Transport</keyword>
<evidence type="ECO:0000313" key="9">
    <source>
        <dbReference type="EMBL" id="OHA85758.1"/>
    </source>
</evidence>
<dbReference type="Gene3D" id="3.30.460.20">
    <property type="entry name" value="CorA soluble domain-like"/>
    <property type="match status" value="1"/>
</dbReference>
<comment type="caution">
    <text evidence="9">The sequence shown here is derived from an EMBL/GenBank/DDBJ whole genome shotgun (WGS) entry which is preliminary data.</text>
</comment>
<dbReference type="InterPro" id="IPR045863">
    <property type="entry name" value="CorA_TM1_TM2"/>
</dbReference>
<proteinExistence type="inferred from homology"/>
<evidence type="ECO:0000256" key="6">
    <source>
        <dbReference type="ARBA" id="ARBA00022989"/>
    </source>
</evidence>
<dbReference type="Proteomes" id="UP000178168">
    <property type="component" value="Unassembled WGS sequence"/>
</dbReference>
<comment type="similarity">
    <text evidence="2">Belongs to the CorA metal ion transporter (MIT) (TC 1.A.35) family.</text>
</comment>
<keyword evidence="7 8" id="KW-0472">Membrane</keyword>
<accession>A0A1G2SM36</accession>
<evidence type="ECO:0000256" key="8">
    <source>
        <dbReference type="SAM" id="Phobius"/>
    </source>
</evidence>
<evidence type="ECO:0008006" key="11">
    <source>
        <dbReference type="Google" id="ProtNLM"/>
    </source>
</evidence>
<evidence type="ECO:0000256" key="7">
    <source>
        <dbReference type="ARBA" id="ARBA00023136"/>
    </source>
</evidence>
<dbReference type="PANTHER" id="PTHR46494:SF1">
    <property type="entry name" value="CORA FAMILY METAL ION TRANSPORTER (EUROFUNG)"/>
    <property type="match status" value="1"/>
</dbReference>
<gene>
    <name evidence="9" type="ORF">A2591_02730</name>
</gene>